<dbReference type="SUPFAM" id="SSF56349">
    <property type="entry name" value="DNA breaking-rejoining enzymes"/>
    <property type="match status" value="1"/>
</dbReference>
<keyword evidence="2" id="KW-0229">DNA integration</keyword>
<proteinExistence type="inferred from homology"/>
<organism evidence="6 7">
    <name type="scientific">Massilia psychrophila</name>
    <dbReference type="NCBI Taxonomy" id="1603353"/>
    <lineage>
        <taxon>Bacteria</taxon>
        <taxon>Pseudomonadati</taxon>
        <taxon>Pseudomonadota</taxon>
        <taxon>Betaproteobacteria</taxon>
        <taxon>Burkholderiales</taxon>
        <taxon>Oxalobacteraceae</taxon>
        <taxon>Telluria group</taxon>
        <taxon>Massilia</taxon>
    </lineage>
</organism>
<dbReference type="InterPro" id="IPR013762">
    <property type="entry name" value="Integrase-like_cat_sf"/>
</dbReference>
<dbReference type="OrthoDB" id="6814137at2"/>
<evidence type="ECO:0000313" key="6">
    <source>
        <dbReference type="EMBL" id="PIL37807.1"/>
    </source>
</evidence>
<dbReference type="Pfam" id="PF00589">
    <property type="entry name" value="Phage_integrase"/>
    <property type="match status" value="1"/>
</dbReference>
<evidence type="ECO:0000259" key="5">
    <source>
        <dbReference type="PROSITE" id="PS51898"/>
    </source>
</evidence>
<keyword evidence="4" id="KW-0233">DNA recombination</keyword>
<evidence type="ECO:0000256" key="1">
    <source>
        <dbReference type="ARBA" id="ARBA00008857"/>
    </source>
</evidence>
<evidence type="ECO:0000256" key="3">
    <source>
        <dbReference type="ARBA" id="ARBA00023125"/>
    </source>
</evidence>
<dbReference type="GO" id="GO:0003677">
    <property type="term" value="F:DNA binding"/>
    <property type="evidence" value="ECO:0007669"/>
    <property type="project" value="UniProtKB-KW"/>
</dbReference>
<dbReference type="PROSITE" id="PS51898">
    <property type="entry name" value="TYR_RECOMBINASE"/>
    <property type="match status" value="1"/>
</dbReference>
<dbReference type="CDD" id="cd00397">
    <property type="entry name" value="DNA_BRE_C"/>
    <property type="match status" value="1"/>
</dbReference>
<evidence type="ECO:0000256" key="2">
    <source>
        <dbReference type="ARBA" id="ARBA00022908"/>
    </source>
</evidence>
<gene>
    <name evidence="6" type="ORF">CR103_21530</name>
</gene>
<keyword evidence="7" id="KW-1185">Reference proteome</keyword>
<dbReference type="InterPro" id="IPR002104">
    <property type="entry name" value="Integrase_catalytic"/>
</dbReference>
<dbReference type="InterPro" id="IPR011010">
    <property type="entry name" value="DNA_brk_join_enz"/>
</dbReference>
<keyword evidence="3" id="KW-0238">DNA-binding</keyword>
<name>A0A2G8SVL0_9BURK</name>
<feature type="domain" description="Tyr recombinase" evidence="5">
    <location>
        <begin position="143"/>
        <end position="343"/>
    </location>
</feature>
<comment type="similarity">
    <text evidence="1">Belongs to the 'phage' integrase family.</text>
</comment>
<dbReference type="AlphaFoldDB" id="A0A2G8SVL0"/>
<dbReference type="PANTHER" id="PTHR30349">
    <property type="entry name" value="PHAGE INTEGRASE-RELATED"/>
    <property type="match status" value="1"/>
</dbReference>
<dbReference type="GO" id="GO:0015074">
    <property type="term" value="P:DNA integration"/>
    <property type="evidence" value="ECO:0007669"/>
    <property type="project" value="UniProtKB-KW"/>
</dbReference>
<dbReference type="GO" id="GO:0006310">
    <property type="term" value="P:DNA recombination"/>
    <property type="evidence" value="ECO:0007669"/>
    <property type="project" value="UniProtKB-KW"/>
</dbReference>
<evidence type="ECO:0000256" key="4">
    <source>
        <dbReference type="ARBA" id="ARBA00023172"/>
    </source>
</evidence>
<reference evidence="6 7" key="1">
    <citation type="submission" date="2017-10" db="EMBL/GenBank/DDBJ databases">
        <title>Massilia psychrophilum sp. nov., a novel purple-pigmented bacterium isolated from Tianshan glacier, Xinjiang Municipality, China.</title>
        <authorList>
            <person name="Wang H."/>
        </authorList>
    </citation>
    <scope>NUCLEOTIDE SEQUENCE [LARGE SCALE GENOMIC DNA]</scope>
    <source>
        <strain evidence="6 7">JCM 30813</strain>
    </source>
</reference>
<dbReference type="Gene3D" id="1.10.443.10">
    <property type="entry name" value="Intergrase catalytic core"/>
    <property type="match status" value="1"/>
</dbReference>
<accession>A0A2G8SVL0</accession>
<protein>
    <recommendedName>
        <fullName evidence="5">Tyr recombinase domain-containing protein</fullName>
    </recommendedName>
</protein>
<dbReference type="EMBL" id="PDOB01000074">
    <property type="protein sequence ID" value="PIL37807.1"/>
    <property type="molecule type" value="Genomic_DNA"/>
</dbReference>
<dbReference type="PANTHER" id="PTHR30349:SF41">
    <property type="entry name" value="INTEGRASE_RECOMBINASE PROTEIN MJ0367-RELATED"/>
    <property type="match status" value="1"/>
</dbReference>
<dbReference type="InterPro" id="IPR050090">
    <property type="entry name" value="Tyrosine_recombinase_XerCD"/>
</dbReference>
<sequence length="343" mass="38863">MLYLAVTPHFFFPMSNLILWSDDPVQAFKKFVVTDAFAKTGRRLPADGIPRTVSTESAKTYNFMFGNVVAWIAEQDKTLLTVTQTDLARFVNRTDNGRRVLNSKIAYRYLRLLERCYEHLGVTPNPAKQAIVATEDTKKLKDDAGRTLSADQLQRFFDALPADPPRSRRLTPFDGWKRRRDRAMQVVIALAGLRVSEAIGLLLSEVGHQVALDGSIALTITPDEKHDTSYEHTTTLPREGVDELRPWLQERKTMAIPDDFVFPANVKGRKMIKKTVYMQIRSTFERAGMDLSRAGGRTLRNTFAQRQLNNGTSPDELKDILGLALERSAADYKFAQIKEDPEQ</sequence>
<comment type="caution">
    <text evidence="6">The sequence shown here is derived from an EMBL/GenBank/DDBJ whole genome shotgun (WGS) entry which is preliminary data.</text>
</comment>
<evidence type="ECO:0000313" key="7">
    <source>
        <dbReference type="Proteomes" id="UP000228593"/>
    </source>
</evidence>
<dbReference type="Proteomes" id="UP000228593">
    <property type="component" value="Unassembled WGS sequence"/>
</dbReference>